<evidence type="ECO:0000313" key="3">
    <source>
        <dbReference type="Proteomes" id="UP000657918"/>
    </source>
</evidence>
<dbReference type="SUPFAM" id="SSF56784">
    <property type="entry name" value="HAD-like"/>
    <property type="match status" value="1"/>
</dbReference>
<feature type="domain" description="FCP1 homology" evidence="1">
    <location>
        <begin position="208"/>
        <end position="316"/>
    </location>
</feature>
<dbReference type="InterPro" id="IPR036412">
    <property type="entry name" value="HAD-like_sf"/>
</dbReference>
<dbReference type="Gene3D" id="3.40.50.1000">
    <property type="entry name" value="HAD superfamily/HAD-like"/>
    <property type="match status" value="1"/>
</dbReference>
<organism evidence="2 3">
    <name type="scientific">Salix dunnii</name>
    <dbReference type="NCBI Taxonomy" id="1413687"/>
    <lineage>
        <taxon>Eukaryota</taxon>
        <taxon>Viridiplantae</taxon>
        <taxon>Streptophyta</taxon>
        <taxon>Embryophyta</taxon>
        <taxon>Tracheophyta</taxon>
        <taxon>Spermatophyta</taxon>
        <taxon>Magnoliopsida</taxon>
        <taxon>eudicotyledons</taxon>
        <taxon>Gunneridae</taxon>
        <taxon>Pentapetalae</taxon>
        <taxon>rosids</taxon>
        <taxon>fabids</taxon>
        <taxon>Malpighiales</taxon>
        <taxon>Salicaceae</taxon>
        <taxon>Saliceae</taxon>
        <taxon>Salix</taxon>
    </lineage>
</organism>
<evidence type="ECO:0000313" key="2">
    <source>
        <dbReference type="EMBL" id="KAF9672678.1"/>
    </source>
</evidence>
<comment type="caution">
    <text evidence="2">The sequence shown here is derived from an EMBL/GenBank/DDBJ whole genome shotgun (WGS) entry which is preliminary data.</text>
</comment>
<gene>
    <name evidence="2" type="ORF">SADUNF_Sadunf11G0068200</name>
</gene>
<dbReference type="OrthoDB" id="287041at2759"/>
<keyword evidence="3" id="KW-1185">Reference proteome</keyword>
<dbReference type="Proteomes" id="UP000657918">
    <property type="component" value="Chromosome 11"/>
</dbReference>
<dbReference type="Pfam" id="PF03031">
    <property type="entry name" value="NIF"/>
    <property type="match status" value="1"/>
</dbReference>
<accession>A0A835JQB3</accession>
<reference evidence="2 3" key="1">
    <citation type="submission" date="2020-10" db="EMBL/GenBank/DDBJ databases">
        <title>Plant Genome Project.</title>
        <authorList>
            <person name="Zhang R.-G."/>
        </authorList>
    </citation>
    <scope>NUCLEOTIDE SEQUENCE [LARGE SCALE GENOMIC DNA]</scope>
    <source>
        <strain evidence="2">FAFU-HL-1</strain>
        <tissue evidence="2">Leaf</tissue>
    </source>
</reference>
<dbReference type="EMBL" id="JADGMS010000011">
    <property type="protein sequence ID" value="KAF9672678.1"/>
    <property type="molecule type" value="Genomic_DNA"/>
</dbReference>
<protein>
    <recommendedName>
        <fullName evidence="1">FCP1 homology domain-containing protein</fullName>
    </recommendedName>
</protein>
<sequence>MKGIVLIDSIAFKYSSDSYNSNSFSITPPSPPTNRLSYSSFCNALTLKPATLNAFPHLLFSGTPKIGCLQEFKSPREEYAYSLYEVEEKTKTWRESVNYTAGNDASNVEVSHPYLLLSKERDINRFISICSEVSRLLYTTVTTVELYFDLRKLQEDHVKATADILICVPLHLGFMFSFIAMNSICFMQGFTEPTSDKLLPDLHLAEQHVFTLVLDLDETIIYTRQRLANIQMTSSRCLLATSWTYVDLVVERLDTNHFIRYRLSRSATKYQDGKHYRLLNRDPGKILYVSGHAFENSLQLEYYLPIKPFKMNETGDVPLDTALLDLILSLEYVARNNPSDIRMVLASDERKDVGKEFLECSKDYQRYCDCKNRGSKAASGVAEG</sequence>
<dbReference type="SMART" id="SM00577">
    <property type="entry name" value="CPDc"/>
    <property type="match status" value="1"/>
</dbReference>
<name>A0A835JQB3_9ROSI</name>
<dbReference type="InterPro" id="IPR004274">
    <property type="entry name" value="FCP1_dom"/>
</dbReference>
<proteinExistence type="predicted"/>
<evidence type="ECO:0000259" key="1">
    <source>
        <dbReference type="SMART" id="SM00577"/>
    </source>
</evidence>
<dbReference type="AlphaFoldDB" id="A0A835JQB3"/>
<dbReference type="InterPro" id="IPR023214">
    <property type="entry name" value="HAD_sf"/>
</dbReference>